<evidence type="ECO:0000256" key="1">
    <source>
        <dbReference type="SAM" id="MobiDB-lite"/>
    </source>
</evidence>
<proteinExistence type="predicted"/>
<evidence type="ECO:0000313" key="2">
    <source>
        <dbReference type="EMBL" id="EPY00875.1"/>
    </source>
</evidence>
<reference evidence="2 3" key="1">
    <citation type="submission" date="2013-04" db="EMBL/GenBank/DDBJ databases">
        <authorList>
            <person name="Kuznetsov B."/>
            <person name="Ivanovsky R."/>
        </authorList>
    </citation>
    <scope>NUCLEOTIDE SEQUENCE [LARGE SCALE GENOMIC DNA]</scope>
    <source>
        <strain evidence="2 3">MGU-K5</strain>
    </source>
</reference>
<evidence type="ECO:0008006" key="4">
    <source>
        <dbReference type="Google" id="ProtNLM"/>
    </source>
</evidence>
<dbReference type="OrthoDB" id="9816412at2"/>
<dbReference type="eggNOG" id="COG4388">
    <property type="taxonomic scope" value="Bacteria"/>
</dbReference>
<sequence>MPKIEIFRVGTHTAMQGVTLEFSEDKLAAACAAYDPTLHEAPLVVGHPTATAPAFGWVKGMGMDGTSVVADCDQVNPDFAELVKTGAFKKVSASWYGPTNPANPKPGTYYLRHVGFLGAQPPAIKGLRAVDFAEDDGEVVTVEFGEATDRRLVTLFRTLRDFLLAEFGQEKADQALPGWTVDWLSEDVAREAAQAEIAATPAFSEPQQTKEPPVGPNTQPTPAELEAKAAKLAQDQADFAERQTKFRRDQNGAWLDGLVAEGRPLPMPKDDLLSFMEAISADGMVVDFAEGDGKTAKKAAVDVFKTLLKGMPVTVDFSERAPGTPGDEATTDPTDLARRALDFQETQAKVGIVISTTDAVAHVQKEAAK</sequence>
<organism evidence="2 3">
    <name type="scientific">Magnetospirillum fulvum MGU-K5</name>
    <dbReference type="NCBI Taxonomy" id="1316936"/>
    <lineage>
        <taxon>Bacteria</taxon>
        <taxon>Pseudomonadati</taxon>
        <taxon>Pseudomonadota</taxon>
        <taxon>Alphaproteobacteria</taxon>
        <taxon>Rhodospirillales</taxon>
        <taxon>Rhodospirillaceae</taxon>
        <taxon>Magnetospirillum</taxon>
    </lineage>
</organism>
<feature type="compositionally biased region" description="Polar residues" evidence="1">
    <location>
        <begin position="205"/>
        <end position="220"/>
    </location>
</feature>
<gene>
    <name evidence="2" type="ORF">K678_13945</name>
</gene>
<comment type="caution">
    <text evidence="2">The sequence shown here is derived from an EMBL/GenBank/DDBJ whole genome shotgun (WGS) entry which is preliminary data.</text>
</comment>
<dbReference type="STRING" id="1316936.K678_13945"/>
<accession>S9TQM6</accession>
<dbReference type="PATRIC" id="fig|1316936.3.peg.2784"/>
<dbReference type="RefSeq" id="WP_021133078.1">
    <property type="nucleotide sequence ID" value="NZ_AQPH01000064.1"/>
</dbReference>
<evidence type="ECO:0000313" key="3">
    <source>
        <dbReference type="Proteomes" id="UP000015350"/>
    </source>
</evidence>
<dbReference type="Proteomes" id="UP000015350">
    <property type="component" value="Unassembled WGS sequence"/>
</dbReference>
<dbReference type="EMBL" id="AQPH01000064">
    <property type="protein sequence ID" value="EPY00875.1"/>
    <property type="molecule type" value="Genomic_DNA"/>
</dbReference>
<feature type="region of interest" description="Disordered" evidence="1">
    <location>
        <begin position="200"/>
        <end position="220"/>
    </location>
</feature>
<dbReference type="AlphaFoldDB" id="S9TQM6"/>
<name>S9TQM6_MAGFU</name>
<protein>
    <recommendedName>
        <fullName evidence="4">Peptidase</fullName>
    </recommendedName>
</protein>